<evidence type="ECO:0000256" key="1">
    <source>
        <dbReference type="SAM" id="MobiDB-lite"/>
    </source>
</evidence>
<feature type="region of interest" description="Disordered" evidence="1">
    <location>
        <begin position="1172"/>
        <end position="1206"/>
    </location>
</feature>
<dbReference type="InterPro" id="IPR043904">
    <property type="entry name" value="PhoD_2-like"/>
</dbReference>
<evidence type="ECO:0000313" key="4">
    <source>
        <dbReference type="Proteomes" id="UP000034947"/>
    </source>
</evidence>
<feature type="non-terminal residue" evidence="3">
    <location>
        <position position="1242"/>
    </location>
</feature>
<dbReference type="InterPro" id="IPR018946">
    <property type="entry name" value="PhoD-like_MPP"/>
</dbReference>
<evidence type="ECO:0000313" key="3">
    <source>
        <dbReference type="EMBL" id="KKK18502.1"/>
    </source>
</evidence>
<dbReference type="GO" id="GO:0016020">
    <property type="term" value="C:membrane"/>
    <property type="evidence" value="ECO:0007669"/>
    <property type="project" value="TreeGrafter"/>
</dbReference>
<sequence>MSYQIDCRVAREEPEPEPVEVVFKMRKTRRELSLARKLHRESGLTSEEALEYAHEIVQGTLREETPMGEDSSGEAESQKQDGQHNRRSDDEETPPAYVVSHPWHIVDYHLYLCSAERGKDGKSRREAMYLFDGVDCRRLSYEEFAADRSLSSGGDAGQQPQLLFSMLPIAERQHAAEKKSPFFAGRQYVLGFDYTCKTLYARHFDWFPHDVDDLWCVWENGWNAYTVTVPDLIRILQSSLGKGEIHVGMGILSSSPYCLALDSSDDPGLEIVIATLWCQWLWDFSGILFQDGARGLSDFQASLAEYVEQGRLILQRASYRAWFAVRDGVSKEQYSCQSTINQYINDLYTFEKSATEDGSLKGRPWTAPGLETCHQIRERDRMQRREQAVHRLENLFIPEYTGDDDDNDDDDNSSNSKDVLQRMLARTQESLEFSTAAPLPQSEIPQTPSPPPQPYTASLDQDEDMSPGSSGMVTPASGPYDHFAVRGYDDIPLSVLLEQAHDLVLAQPELDTLANRGRVEALLKEIGVGNEARDDEERLIRSTTLEYESDGWTFEEGFFQVPFHPSASRDSFLNHLYPTATPHPNVQVDVTCGPLLNFKNMDVTPSSSIWYGSVLIVTLPGQPQPRLCLRQAGPVASPLPTSTSSSTTQGVVIDGLRLFEDPKKAFWRFSLTLPLENYEARWEYSIPGLRSPDGPQVHPPWDFVVPSRSQSMRLMFHSCNGFSVGTDMNTWVGPNLWNDVLRVHDRKPFHVMIGGGDQIYNDGIRVDGPLKEWTSIANPHKRRAHGFDNDLRARCDDYYFANYVRWYTTQPFQAANGRIPQINIWDDHDIIDGFGSYTDHFMRCSVFRGIGGVAFKYYCLFQHHIAPPKSTYTTDAPQTMHAVNGTAGADPRQLADTFVLEDQTEDRSWIVGKRPGPYVEEKSRNIYMRLGKRIAFIGVDARTERTRHQVNYPDTYDLIFSRLEHEVATAHGDIKHLVVLLGVPIAYPRLAWLENILSSPIIAPIRLLNKRFGFAGGFFNQFDGQVDLLDDLDDHYTARQHKRERRLFIQRLQDFAKAHSVRVTILGGDVHLAAIGRFYANPKLGIHSENDPRYIVNVVSSAITNKPPPKAVANLLARRNKIHHLDPDTDETLMDIFDQQPGGVEKSASWNKVTMPSRNYACITEVETPLANGDAAAHTDPLPIPKNGHSPLHKGESTAGSSHSAADGFSNTSGMYGGLDVAIRVEVSPQNRDGAAHGYGFS</sequence>
<feature type="compositionally biased region" description="Basic and acidic residues" evidence="1">
    <location>
        <begin position="76"/>
        <end position="89"/>
    </location>
</feature>
<reference evidence="3 4" key="1">
    <citation type="submission" date="2015-02" db="EMBL/GenBank/DDBJ databases">
        <title>Draft Genome Sequences of Two Closely-Related Aflatoxigenic Aspergillus Species Obtained from the Cote d'Ivoire.</title>
        <authorList>
            <person name="Moore G.G."/>
            <person name="Beltz S.B."/>
            <person name="Mack B.M."/>
        </authorList>
    </citation>
    <scope>NUCLEOTIDE SEQUENCE [LARGE SCALE GENOMIC DNA]</scope>
    <source>
        <strain evidence="3 4">SRRC1432</strain>
    </source>
</reference>
<gene>
    <name evidence="3" type="ORF">AOCH_007075</name>
</gene>
<feature type="region of interest" description="Disordered" evidence="1">
    <location>
        <begin position="393"/>
        <end position="416"/>
    </location>
</feature>
<dbReference type="VEuPathDB" id="FungiDB:P175DRAFT_0498945"/>
<protein>
    <submittedName>
        <fullName evidence="3">Transcription factor btf3</fullName>
    </submittedName>
</protein>
<dbReference type="CDD" id="cd07389">
    <property type="entry name" value="MPP_PhoD"/>
    <property type="match status" value="1"/>
</dbReference>
<dbReference type="Pfam" id="PF19050">
    <property type="entry name" value="PhoD_2"/>
    <property type="match status" value="3"/>
</dbReference>
<dbReference type="OrthoDB" id="9999821at2759"/>
<feature type="domain" description="PhoD-like phosphatase" evidence="2">
    <location>
        <begin position="701"/>
        <end position="866"/>
    </location>
</feature>
<dbReference type="InterPro" id="IPR038607">
    <property type="entry name" value="PhoD-like_sf"/>
</dbReference>
<dbReference type="PANTHER" id="PTHR46689">
    <property type="entry name" value="MEMBRANE PROTEIN, PUTATIVE-RELATED"/>
    <property type="match status" value="1"/>
</dbReference>
<evidence type="ECO:0000259" key="2">
    <source>
        <dbReference type="Pfam" id="PF19050"/>
    </source>
</evidence>
<feature type="region of interest" description="Disordered" evidence="1">
    <location>
        <begin position="64"/>
        <end position="95"/>
    </location>
</feature>
<feature type="region of interest" description="Disordered" evidence="1">
    <location>
        <begin position="435"/>
        <end position="475"/>
    </location>
</feature>
<name>A0A0F8X4L6_9EURO</name>
<organism evidence="3 4">
    <name type="scientific">Aspergillus ochraceoroseus</name>
    <dbReference type="NCBI Taxonomy" id="138278"/>
    <lineage>
        <taxon>Eukaryota</taxon>
        <taxon>Fungi</taxon>
        <taxon>Dikarya</taxon>
        <taxon>Ascomycota</taxon>
        <taxon>Pezizomycotina</taxon>
        <taxon>Eurotiomycetes</taxon>
        <taxon>Eurotiomycetidae</taxon>
        <taxon>Eurotiales</taxon>
        <taxon>Aspergillaceae</taxon>
        <taxon>Aspergillus</taxon>
        <taxon>Aspergillus subgen. Nidulantes</taxon>
    </lineage>
</organism>
<comment type="caution">
    <text evidence="3">The sequence shown here is derived from an EMBL/GenBank/DDBJ whole genome shotgun (WGS) entry which is preliminary data.</text>
</comment>
<dbReference type="Gene3D" id="3.60.21.70">
    <property type="entry name" value="PhoD-like phosphatase"/>
    <property type="match status" value="1"/>
</dbReference>
<dbReference type="AlphaFoldDB" id="A0A0F8X4L6"/>
<keyword evidence="4" id="KW-1185">Reference proteome</keyword>
<dbReference type="EMBL" id="JYKN01001905">
    <property type="protein sequence ID" value="KKK18502.1"/>
    <property type="molecule type" value="Genomic_DNA"/>
</dbReference>
<accession>A0A0F8X4L6</accession>
<dbReference type="Proteomes" id="UP000034947">
    <property type="component" value="Unassembled WGS sequence"/>
</dbReference>
<feature type="compositionally biased region" description="Acidic residues" evidence="1">
    <location>
        <begin position="401"/>
        <end position="412"/>
    </location>
</feature>
<feature type="domain" description="PhoD-like phosphatase" evidence="2">
    <location>
        <begin position="930"/>
        <end position="998"/>
    </location>
</feature>
<feature type="domain" description="PhoD-like phosphatase" evidence="2">
    <location>
        <begin position="1012"/>
        <end position="1173"/>
    </location>
</feature>
<proteinExistence type="predicted"/>
<dbReference type="PANTHER" id="PTHR46689:SF3">
    <property type="entry name" value="PHOD-LIKE PHOSPHATASE DOMAIN-CONTAINING PROTEIN"/>
    <property type="match status" value="1"/>
</dbReference>
<dbReference type="VEuPathDB" id="FungiDB:P175DRAFT_0498944"/>